<evidence type="ECO:0000256" key="3">
    <source>
        <dbReference type="ARBA" id="ARBA00022692"/>
    </source>
</evidence>
<evidence type="ECO:0000313" key="9">
    <source>
        <dbReference type="Proteomes" id="UP000006735"/>
    </source>
</evidence>
<feature type="transmembrane region" description="Helical" evidence="6">
    <location>
        <begin position="357"/>
        <end position="375"/>
    </location>
</feature>
<dbReference type="Proteomes" id="UP000006735">
    <property type="component" value="Chromosome"/>
</dbReference>
<comment type="subcellular location">
    <subcellularLocation>
        <location evidence="1">Cell inner membrane</location>
        <topology evidence="1">Multi-pass membrane protein</topology>
    </subcellularLocation>
</comment>
<dbReference type="InterPro" id="IPR050375">
    <property type="entry name" value="MFS_TsgA-like"/>
</dbReference>
<dbReference type="InterPro" id="IPR005275">
    <property type="entry name" value="Lfuc_symporter_FucP"/>
</dbReference>
<keyword evidence="5 6" id="KW-0472">Membrane</keyword>
<proteinExistence type="predicted"/>
<dbReference type="AlphaFoldDB" id="Q5H627"/>
<feature type="transmembrane region" description="Helical" evidence="6">
    <location>
        <begin position="242"/>
        <end position="263"/>
    </location>
</feature>
<evidence type="ECO:0000256" key="4">
    <source>
        <dbReference type="ARBA" id="ARBA00022989"/>
    </source>
</evidence>
<dbReference type="InterPro" id="IPR036259">
    <property type="entry name" value="MFS_trans_sf"/>
</dbReference>
<dbReference type="CDD" id="cd17394">
    <property type="entry name" value="MFS_FucP_like"/>
    <property type="match status" value="1"/>
</dbReference>
<feature type="transmembrane region" description="Helical" evidence="6">
    <location>
        <begin position="327"/>
        <end position="345"/>
    </location>
</feature>
<evidence type="ECO:0000256" key="5">
    <source>
        <dbReference type="ARBA" id="ARBA00023136"/>
    </source>
</evidence>
<feature type="transmembrane region" description="Helical" evidence="6">
    <location>
        <begin position="57"/>
        <end position="74"/>
    </location>
</feature>
<dbReference type="Pfam" id="PF07690">
    <property type="entry name" value="MFS_1"/>
    <property type="match status" value="1"/>
</dbReference>
<feature type="transmembrane region" description="Helical" evidence="6">
    <location>
        <begin position="415"/>
        <end position="435"/>
    </location>
</feature>
<dbReference type="HOGENOM" id="CLU_028452_0_1_6"/>
<dbReference type="InterPro" id="IPR011701">
    <property type="entry name" value="MFS"/>
</dbReference>
<name>Q5H627_XANOR</name>
<gene>
    <name evidence="8" type="primary">fucP</name>
    <name evidence="8" type="ordered locus">XOO0339</name>
</gene>
<accession>Q5H627</accession>
<keyword evidence="4 6" id="KW-1133">Transmembrane helix</keyword>
<dbReference type="PROSITE" id="PS50850">
    <property type="entry name" value="MFS"/>
    <property type="match status" value="1"/>
</dbReference>
<feature type="transmembrane region" description="Helical" evidence="6">
    <location>
        <begin position="441"/>
        <end position="460"/>
    </location>
</feature>
<feature type="transmembrane region" description="Helical" evidence="6">
    <location>
        <begin position="381"/>
        <end position="403"/>
    </location>
</feature>
<dbReference type="PANTHER" id="PTHR43702">
    <property type="entry name" value="L-FUCOSE-PROTON SYMPORTER"/>
    <property type="match status" value="1"/>
</dbReference>
<keyword evidence="9" id="KW-1185">Reference proteome</keyword>
<keyword evidence="2" id="KW-1003">Cell membrane</keyword>
<dbReference type="SUPFAM" id="SSF103473">
    <property type="entry name" value="MFS general substrate transporter"/>
    <property type="match status" value="1"/>
</dbReference>
<feature type="domain" description="Major facilitator superfamily (MFS) profile" evidence="7">
    <location>
        <begin position="60"/>
        <end position="467"/>
    </location>
</feature>
<dbReference type="NCBIfam" id="TIGR00885">
    <property type="entry name" value="fucP"/>
    <property type="match status" value="1"/>
</dbReference>
<feature type="transmembrane region" description="Helical" evidence="6">
    <location>
        <begin position="188"/>
        <end position="211"/>
    </location>
</feature>
<dbReference type="PANTHER" id="PTHR43702:SF11">
    <property type="entry name" value="L-FUCOSE-PROTON SYMPORTER"/>
    <property type="match status" value="1"/>
</dbReference>
<dbReference type="STRING" id="291331.XOO0339"/>
<protein>
    <submittedName>
        <fullName evidence="8">Fucose permease</fullName>
    </submittedName>
</protein>
<reference evidence="8 9" key="1">
    <citation type="journal article" date="2005" name="Nucleic Acids Res.">
        <title>The genome sequence of Xanthomonas oryzae pathovar oryzae KACC10331, the bacterial blight pathogen of rice.</title>
        <authorList>
            <person name="Lee B.M."/>
            <person name="Park Y.J."/>
            <person name="Park D.S."/>
            <person name="Kang H.W."/>
            <person name="Kim J.G."/>
            <person name="Song E.S."/>
            <person name="Park I.C."/>
            <person name="Yoon U.H."/>
            <person name="Hahn J.H."/>
            <person name="Koo B.S."/>
            <person name="Lee G.B."/>
            <person name="Kim H."/>
            <person name="Park H.S."/>
            <person name="Yoon K.O."/>
            <person name="Kim J.H."/>
            <person name="Jung C.H."/>
            <person name="Koh N.H."/>
            <person name="Seo J.S."/>
            <person name="Go S.J."/>
        </authorList>
    </citation>
    <scope>NUCLEOTIDE SEQUENCE [LARGE SCALE GENOMIC DNA]</scope>
    <source>
        <strain evidence="9">KACC10331 / KXO85</strain>
    </source>
</reference>
<dbReference type="KEGG" id="xoo:XOO0339"/>
<dbReference type="GO" id="GO:0005886">
    <property type="term" value="C:plasma membrane"/>
    <property type="evidence" value="ECO:0007669"/>
    <property type="project" value="UniProtKB-SubCell"/>
</dbReference>
<sequence>MARVSANINKDFIFAWSWPAQYARPIAKQAPQPWEGNGRMHQSDIAASPRGNLARTAMVPLLLVVSLFFLWGMANNLNDILIKQFKKAFELTDLQAGLVQSAFYMGYFMFAMPAAMFMRRYSYKAAAVLGLLLYACGAFVFYPAAQVHTYWLFLLALFVIASGLAFLETTANPLVTVLGPADGAARRLNLAQAFNPLGSITGVLVGQHFIFSGVERTPAELAAMAPAAREAFFATESSAVQMPYLIIGAVVVLWAILIALVRFPTSAPDADAGVAPKRARFSELLGNRLFVFSVVAQFFYVGAQVGIWSYLIRYLQDAVPGTPEKTAATYLTISLVLFMAGRFIGTALLRYLAPAKLLASFAVINLILCAVAIALPGWTGLYALVAASVFMSVMFPTIFALGLDGMHDDARKLGSSLLVMSIIGGALLTAVMGAVSDMAGIHWALVVPGACFAVILLFALRARRAAPVIAGA</sequence>
<dbReference type="EMBL" id="AE013598">
    <property type="protein sequence ID" value="AAW73593.1"/>
    <property type="molecule type" value="Genomic_DNA"/>
</dbReference>
<evidence type="ECO:0000259" key="7">
    <source>
        <dbReference type="PROSITE" id="PS50850"/>
    </source>
</evidence>
<dbReference type="GO" id="GO:0015535">
    <property type="term" value="F:fucose:proton symporter activity"/>
    <property type="evidence" value="ECO:0007669"/>
    <property type="project" value="InterPro"/>
</dbReference>
<evidence type="ECO:0000313" key="8">
    <source>
        <dbReference type="EMBL" id="AAW73593.1"/>
    </source>
</evidence>
<evidence type="ECO:0000256" key="6">
    <source>
        <dbReference type="SAM" id="Phobius"/>
    </source>
</evidence>
<feature type="transmembrane region" description="Helical" evidence="6">
    <location>
        <begin position="94"/>
        <end position="118"/>
    </location>
</feature>
<feature type="transmembrane region" description="Helical" evidence="6">
    <location>
        <begin position="284"/>
        <end position="307"/>
    </location>
</feature>
<feature type="transmembrane region" description="Helical" evidence="6">
    <location>
        <begin position="150"/>
        <end position="167"/>
    </location>
</feature>
<dbReference type="InterPro" id="IPR020846">
    <property type="entry name" value="MFS_dom"/>
</dbReference>
<dbReference type="Gene3D" id="1.20.1250.20">
    <property type="entry name" value="MFS general substrate transporter like domains"/>
    <property type="match status" value="2"/>
</dbReference>
<evidence type="ECO:0000256" key="2">
    <source>
        <dbReference type="ARBA" id="ARBA00022475"/>
    </source>
</evidence>
<keyword evidence="3 6" id="KW-0812">Transmembrane</keyword>
<feature type="transmembrane region" description="Helical" evidence="6">
    <location>
        <begin position="125"/>
        <end position="144"/>
    </location>
</feature>
<evidence type="ECO:0000256" key="1">
    <source>
        <dbReference type="ARBA" id="ARBA00004429"/>
    </source>
</evidence>
<organism evidence="8 9">
    <name type="scientific">Xanthomonas oryzae pv. oryzae (strain KACC10331 / KXO85)</name>
    <dbReference type="NCBI Taxonomy" id="291331"/>
    <lineage>
        <taxon>Bacteria</taxon>
        <taxon>Pseudomonadati</taxon>
        <taxon>Pseudomonadota</taxon>
        <taxon>Gammaproteobacteria</taxon>
        <taxon>Lysobacterales</taxon>
        <taxon>Lysobacteraceae</taxon>
        <taxon>Xanthomonas</taxon>
    </lineage>
</organism>